<feature type="domain" description="HTH cro/C1-type" evidence="7">
    <location>
        <begin position="4"/>
        <end position="57"/>
    </location>
</feature>
<keyword evidence="4" id="KW-0238">DNA-binding</keyword>
<dbReference type="Proteomes" id="UP000295468">
    <property type="component" value="Unassembled WGS sequence"/>
</dbReference>
<evidence type="ECO:0000259" key="7">
    <source>
        <dbReference type="PROSITE" id="PS50943"/>
    </source>
</evidence>
<dbReference type="InterPro" id="IPR019109">
    <property type="entry name" value="MamF_MmsF"/>
</dbReference>
<dbReference type="PANTHER" id="PTHR46797">
    <property type="entry name" value="HTH-TYPE TRANSCRIPTIONAL REGULATOR"/>
    <property type="match status" value="1"/>
</dbReference>
<organism evidence="8 9">
    <name type="scientific">Zeaxanthinibacter enoshimensis</name>
    <dbReference type="NCBI Taxonomy" id="392009"/>
    <lineage>
        <taxon>Bacteria</taxon>
        <taxon>Pseudomonadati</taxon>
        <taxon>Bacteroidota</taxon>
        <taxon>Flavobacteriia</taxon>
        <taxon>Flavobacteriales</taxon>
        <taxon>Flavobacteriaceae</taxon>
        <taxon>Zeaxanthinibacter</taxon>
    </lineage>
</organism>
<accession>A0A4V3D455</accession>
<dbReference type="Gene3D" id="1.10.260.40">
    <property type="entry name" value="lambda repressor-like DNA-binding domains"/>
    <property type="match status" value="1"/>
</dbReference>
<sequence>MSSLIKFRELRNLTQEELSQHAGISVRTIQRIEAGTPPKGHTLKALAKALGVEETDLLPRPEETPSVNIPLMKLVNLSSLPVAFIPPLNILLPLTILLIKKDFNPVSKQLITVQILWSLAAAFVFVLSSFVGKWLSLGRVFMPAVMLLLALSNIFIILGNAAALDRKGRLYFRLNFSLF</sequence>
<dbReference type="InterPro" id="IPR010982">
    <property type="entry name" value="Lambda_DNA-bd_dom_sf"/>
</dbReference>
<keyword evidence="3 6" id="KW-1133">Transmembrane helix</keyword>
<dbReference type="Pfam" id="PF01381">
    <property type="entry name" value="HTH_3"/>
    <property type="match status" value="1"/>
</dbReference>
<dbReference type="GO" id="GO:0005829">
    <property type="term" value="C:cytosol"/>
    <property type="evidence" value="ECO:0007669"/>
    <property type="project" value="TreeGrafter"/>
</dbReference>
<keyword evidence="2 6" id="KW-0812">Transmembrane</keyword>
<evidence type="ECO:0000256" key="3">
    <source>
        <dbReference type="ARBA" id="ARBA00022989"/>
    </source>
</evidence>
<evidence type="ECO:0000256" key="1">
    <source>
        <dbReference type="ARBA" id="ARBA00004141"/>
    </source>
</evidence>
<evidence type="ECO:0000256" key="5">
    <source>
        <dbReference type="ARBA" id="ARBA00023136"/>
    </source>
</evidence>
<evidence type="ECO:0000313" key="9">
    <source>
        <dbReference type="Proteomes" id="UP000295468"/>
    </source>
</evidence>
<evidence type="ECO:0000313" key="8">
    <source>
        <dbReference type="EMBL" id="TDQ33041.1"/>
    </source>
</evidence>
<keyword evidence="5 6" id="KW-0472">Membrane</keyword>
<feature type="transmembrane region" description="Helical" evidence="6">
    <location>
        <begin position="111"/>
        <end position="135"/>
    </location>
</feature>
<evidence type="ECO:0000256" key="4">
    <source>
        <dbReference type="ARBA" id="ARBA00023125"/>
    </source>
</evidence>
<dbReference type="SUPFAM" id="SSF47413">
    <property type="entry name" value="lambda repressor-like DNA-binding domains"/>
    <property type="match status" value="1"/>
</dbReference>
<gene>
    <name evidence="8" type="ORF">CLV82_0879</name>
</gene>
<dbReference type="RefSeq" id="WP_133643055.1">
    <property type="nucleotide sequence ID" value="NZ_SNYI01000001.1"/>
</dbReference>
<name>A0A4V3D455_9FLAO</name>
<comment type="caution">
    <text evidence="8">The sequence shown here is derived from an EMBL/GenBank/DDBJ whole genome shotgun (WGS) entry which is preliminary data.</text>
</comment>
<protein>
    <submittedName>
        <fullName evidence="8">Transcriptional regulator with XRE-family HTH domain</fullName>
    </submittedName>
</protein>
<dbReference type="PANTHER" id="PTHR46797:SF1">
    <property type="entry name" value="METHYLPHOSPHONATE SYNTHASE"/>
    <property type="match status" value="1"/>
</dbReference>
<dbReference type="InterPro" id="IPR050807">
    <property type="entry name" value="TransReg_Diox_bact_type"/>
</dbReference>
<dbReference type="EMBL" id="SNYI01000001">
    <property type="protein sequence ID" value="TDQ33041.1"/>
    <property type="molecule type" value="Genomic_DNA"/>
</dbReference>
<feature type="transmembrane region" description="Helical" evidence="6">
    <location>
        <begin position="80"/>
        <end position="99"/>
    </location>
</feature>
<dbReference type="AlphaFoldDB" id="A0A4V3D455"/>
<dbReference type="CDD" id="cd00093">
    <property type="entry name" value="HTH_XRE"/>
    <property type="match status" value="1"/>
</dbReference>
<evidence type="ECO:0000256" key="6">
    <source>
        <dbReference type="SAM" id="Phobius"/>
    </source>
</evidence>
<comment type="subcellular location">
    <subcellularLocation>
        <location evidence="1">Membrane</location>
        <topology evidence="1">Multi-pass membrane protein</topology>
    </subcellularLocation>
</comment>
<proteinExistence type="predicted"/>
<dbReference type="GO" id="GO:0003700">
    <property type="term" value="F:DNA-binding transcription factor activity"/>
    <property type="evidence" value="ECO:0007669"/>
    <property type="project" value="TreeGrafter"/>
</dbReference>
<reference evidence="8 9" key="1">
    <citation type="submission" date="2019-03" db="EMBL/GenBank/DDBJ databases">
        <title>Genomic Encyclopedia of Archaeal and Bacterial Type Strains, Phase II (KMG-II): from individual species to whole genera.</title>
        <authorList>
            <person name="Goeker M."/>
        </authorList>
    </citation>
    <scope>NUCLEOTIDE SEQUENCE [LARGE SCALE GENOMIC DNA]</scope>
    <source>
        <strain evidence="8 9">DSM 18435</strain>
    </source>
</reference>
<evidence type="ECO:0000256" key="2">
    <source>
        <dbReference type="ARBA" id="ARBA00022692"/>
    </source>
</evidence>
<dbReference type="Pfam" id="PF09685">
    <property type="entry name" value="MamF_MmsF"/>
    <property type="match status" value="1"/>
</dbReference>
<dbReference type="GO" id="GO:0003677">
    <property type="term" value="F:DNA binding"/>
    <property type="evidence" value="ECO:0007669"/>
    <property type="project" value="UniProtKB-KW"/>
</dbReference>
<keyword evidence="9" id="KW-1185">Reference proteome</keyword>
<dbReference type="InterPro" id="IPR001387">
    <property type="entry name" value="Cro/C1-type_HTH"/>
</dbReference>
<dbReference type="OrthoDB" id="1357763at2"/>
<feature type="transmembrane region" description="Helical" evidence="6">
    <location>
        <begin position="141"/>
        <end position="164"/>
    </location>
</feature>
<dbReference type="SMART" id="SM00530">
    <property type="entry name" value="HTH_XRE"/>
    <property type="match status" value="1"/>
</dbReference>
<dbReference type="PROSITE" id="PS50943">
    <property type="entry name" value="HTH_CROC1"/>
    <property type="match status" value="1"/>
</dbReference>